<dbReference type="OrthoDB" id="2345133at2759"/>
<dbReference type="AlphaFoldDB" id="A0A8H4ARZ6"/>
<organism evidence="2 3">
    <name type="scientific">Gigaspora margarita</name>
    <dbReference type="NCBI Taxonomy" id="4874"/>
    <lineage>
        <taxon>Eukaryota</taxon>
        <taxon>Fungi</taxon>
        <taxon>Fungi incertae sedis</taxon>
        <taxon>Mucoromycota</taxon>
        <taxon>Glomeromycotina</taxon>
        <taxon>Glomeromycetes</taxon>
        <taxon>Diversisporales</taxon>
        <taxon>Gigasporaceae</taxon>
        <taxon>Gigaspora</taxon>
    </lineage>
</organism>
<evidence type="ECO:0000313" key="2">
    <source>
        <dbReference type="EMBL" id="KAF0527299.1"/>
    </source>
</evidence>
<feature type="signal peptide" evidence="1">
    <location>
        <begin position="1"/>
        <end position="21"/>
    </location>
</feature>
<evidence type="ECO:0000313" key="3">
    <source>
        <dbReference type="Proteomes" id="UP000439903"/>
    </source>
</evidence>
<dbReference type="Proteomes" id="UP000439903">
    <property type="component" value="Unassembled WGS sequence"/>
</dbReference>
<protein>
    <submittedName>
        <fullName evidence="2">Uncharacterized protein</fullName>
    </submittedName>
</protein>
<reference evidence="2 3" key="1">
    <citation type="journal article" date="2019" name="Environ. Microbiol.">
        <title>At the nexus of three kingdoms: the genome of the mycorrhizal fungus Gigaspora margarita provides insights into plant, endobacterial and fungal interactions.</title>
        <authorList>
            <person name="Venice F."/>
            <person name="Ghignone S."/>
            <person name="Salvioli di Fossalunga A."/>
            <person name="Amselem J."/>
            <person name="Novero M."/>
            <person name="Xianan X."/>
            <person name="Sedzielewska Toro K."/>
            <person name="Morin E."/>
            <person name="Lipzen A."/>
            <person name="Grigoriev I.V."/>
            <person name="Henrissat B."/>
            <person name="Martin F.M."/>
            <person name="Bonfante P."/>
        </authorList>
    </citation>
    <scope>NUCLEOTIDE SEQUENCE [LARGE SCALE GENOMIC DNA]</scope>
    <source>
        <strain evidence="2 3">BEG34</strain>
    </source>
</reference>
<dbReference type="EMBL" id="WTPW01000281">
    <property type="protein sequence ID" value="KAF0527299.1"/>
    <property type="molecule type" value="Genomic_DNA"/>
</dbReference>
<evidence type="ECO:0000256" key="1">
    <source>
        <dbReference type="SAM" id="SignalP"/>
    </source>
</evidence>
<feature type="chain" id="PRO_5034046546" evidence="1">
    <location>
        <begin position="22"/>
        <end position="196"/>
    </location>
</feature>
<proteinExistence type="predicted"/>
<keyword evidence="3" id="KW-1185">Reference proteome</keyword>
<sequence length="196" mass="22771">MKLNYILISLLLTLQSYSVYALQNHPLAILLDIDDKDVPECFGGTYINIFNEKITVNTVDFSKVDDELLALPQIKPYNNSLYFKEANNSLSQLKNNFVEISLLSKLKHAKNLYILTEWNIIILFYIFFDKQDSNTEFLNDVKPFNPTIFYFNQEETTQTIRRDVDNSKREISNKLLSGDGVYNRANNGRCSVGFWQ</sequence>
<comment type="caution">
    <text evidence="2">The sequence shown here is derived from an EMBL/GenBank/DDBJ whole genome shotgun (WGS) entry which is preliminary data.</text>
</comment>
<accession>A0A8H4ARZ6</accession>
<keyword evidence="1" id="KW-0732">Signal</keyword>
<gene>
    <name evidence="2" type="ORF">F8M41_013793</name>
</gene>
<name>A0A8H4ARZ6_GIGMA</name>